<feature type="chain" id="PRO_5005535114" evidence="1">
    <location>
        <begin position="26"/>
        <end position="208"/>
    </location>
</feature>
<reference evidence="2 3" key="1">
    <citation type="journal article" date="2015" name="Nat. Commun.">
        <title>Lucilia cuprina genome unlocks parasitic fly biology to underpin future interventions.</title>
        <authorList>
            <person name="Anstead C.A."/>
            <person name="Korhonen P.K."/>
            <person name="Young N.D."/>
            <person name="Hall R.S."/>
            <person name="Jex A.R."/>
            <person name="Murali S.C."/>
            <person name="Hughes D.S."/>
            <person name="Lee S.F."/>
            <person name="Perry T."/>
            <person name="Stroehlein A.J."/>
            <person name="Ansell B.R."/>
            <person name="Breugelmans B."/>
            <person name="Hofmann A."/>
            <person name="Qu J."/>
            <person name="Dugan S."/>
            <person name="Lee S.L."/>
            <person name="Chao H."/>
            <person name="Dinh H."/>
            <person name="Han Y."/>
            <person name="Doddapaneni H.V."/>
            <person name="Worley K.C."/>
            <person name="Muzny D.M."/>
            <person name="Ioannidis P."/>
            <person name="Waterhouse R.M."/>
            <person name="Zdobnov E.M."/>
            <person name="James P.J."/>
            <person name="Bagnall N.H."/>
            <person name="Kotze A.C."/>
            <person name="Gibbs R.A."/>
            <person name="Richards S."/>
            <person name="Batterham P."/>
            <person name="Gasser R.B."/>
        </authorList>
    </citation>
    <scope>NUCLEOTIDE SEQUENCE [LARGE SCALE GENOMIC DNA]</scope>
    <source>
        <strain evidence="2 3">LS</strain>
        <tissue evidence="2">Full body</tissue>
    </source>
</reference>
<gene>
    <name evidence="2" type="ORF">FF38_05603</name>
</gene>
<accession>A0A0L0BV14</accession>
<comment type="caution">
    <text evidence="2">The sequence shown here is derived from an EMBL/GenBank/DDBJ whole genome shotgun (WGS) entry which is preliminary data.</text>
</comment>
<evidence type="ECO:0000313" key="3">
    <source>
        <dbReference type="Proteomes" id="UP000037069"/>
    </source>
</evidence>
<dbReference type="EMBL" id="JRES01001294">
    <property type="protein sequence ID" value="KNC23890.1"/>
    <property type="molecule type" value="Genomic_DNA"/>
</dbReference>
<evidence type="ECO:0000313" key="2">
    <source>
        <dbReference type="EMBL" id="KNC23890.1"/>
    </source>
</evidence>
<name>A0A0L0BV14_LUCCU</name>
<keyword evidence="3" id="KW-1185">Reference proteome</keyword>
<organism evidence="2 3">
    <name type="scientific">Lucilia cuprina</name>
    <name type="common">Green bottle fly</name>
    <name type="synonym">Australian sheep blowfly</name>
    <dbReference type="NCBI Taxonomy" id="7375"/>
    <lineage>
        <taxon>Eukaryota</taxon>
        <taxon>Metazoa</taxon>
        <taxon>Ecdysozoa</taxon>
        <taxon>Arthropoda</taxon>
        <taxon>Hexapoda</taxon>
        <taxon>Insecta</taxon>
        <taxon>Pterygota</taxon>
        <taxon>Neoptera</taxon>
        <taxon>Endopterygota</taxon>
        <taxon>Diptera</taxon>
        <taxon>Brachycera</taxon>
        <taxon>Muscomorpha</taxon>
        <taxon>Oestroidea</taxon>
        <taxon>Calliphoridae</taxon>
        <taxon>Luciliinae</taxon>
        <taxon>Lucilia</taxon>
    </lineage>
</organism>
<protein>
    <submittedName>
        <fullName evidence="2">Uncharacterized protein</fullName>
    </submittedName>
</protein>
<dbReference type="Proteomes" id="UP000037069">
    <property type="component" value="Unassembled WGS sequence"/>
</dbReference>
<feature type="signal peptide" evidence="1">
    <location>
        <begin position="1"/>
        <end position="25"/>
    </location>
</feature>
<keyword evidence="1" id="KW-0732">Signal</keyword>
<sequence>MSVAAGSSFSSSLSCWVLVSQFSLALQSFISSSLTSSSLTTSSSVITSNFCSILISSLFSSCSLPNLPFCGSYSSKLAAKLTLRFCCASAISSLSSACSLPNNSLLASLILSTILYSLTGFKTKYFENKISIFEKDLWILRLWVKEDHRALLPLSLKGNQSVLFALPSRVLRFTVALVWCVASDNVTVFQVLHINHMHSFLKYTTMNE</sequence>
<dbReference type="AlphaFoldDB" id="A0A0L0BV14"/>
<proteinExistence type="predicted"/>
<evidence type="ECO:0000256" key="1">
    <source>
        <dbReference type="SAM" id="SignalP"/>
    </source>
</evidence>